<name>A0A6P2TP12_BURL3</name>
<dbReference type="AlphaFoldDB" id="A0A6P2TP12"/>
<evidence type="ECO:0000313" key="2">
    <source>
        <dbReference type="Proteomes" id="UP000494274"/>
    </source>
</evidence>
<gene>
    <name evidence="1" type="ORF">BLA18112_01204</name>
</gene>
<dbReference type="EMBL" id="CABVQI010000003">
    <property type="protein sequence ID" value="VWC62524.1"/>
    <property type="molecule type" value="Genomic_DNA"/>
</dbReference>
<sequence length="29" mass="3397">MQQMDAADWIDFIVMSFPFMNIDISLMEG</sequence>
<organism evidence="1 2">
    <name type="scientific">Burkholderia lata (strain ATCC 17760 / DSM 23089 / LMG 22485 / NCIMB 9086 / R18194 / 383)</name>
    <dbReference type="NCBI Taxonomy" id="482957"/>
    <lineage>
        <taxon>Bacteria</taxon>
        <taxon>Pseudomonadati</taxon>
        <taxon>Pseudomonadota</taxon>
        <taxon>Betaproteobacteria</taxon>
        <taxon>Burkholderiales</taxon>
        <taxon>Burkholderiaceae</taxon>
        <taxon>Burkholderia</taxon>
        <taxon>Burkholderia cepacia complex</taxon>
    </lineage>
</organism>
<proteinExistence type="predicted"/>
<protein>
    <submittedName>
        <fullName evidence="1">Uncharacterized protein</fullName>
    </submittedName>
</protein>
<accession>A0A6P2TP12</accession>
<dbReference type="Proteomes" id="UP000494274">
    <property type="component" value="Unassembled WGS sequence"/>
</dbReference>
<evidence type="ECO:0000313" key="1">
    <source>
        <dbReference type="EMBL" id="VWC62524.1"/>
    </source>
</evidence>
<reference evidence="1 2" key="1">
    <citation type="submission" date="2019-09" db="EMBL/GenBank/DDBJ databases">
        <authorList>
            <person name="Depoorter E."/>
        </authorList>
    </citation>
    <scope>NUCLEOTIDE SEQUENCE [LARGE SCALE GENOMIC DNA]</scope>
    <source>
        <strain evidence="1">R-18112</strain>
    </source>
</reference>